<proteinExistence type="predicted"/>
<dbReference type="Proteomes" id="UP000623250">
    <property type="component" value="Unassembled WGS sequence"/>
</dbReference>
<dbReference type="RefSeq" id="WP_155955089.1">
    <property type="nucleotide sequence ID" value="NZ_JAEMUK010000015.1"/>
</dbReference>
<organism evidence="1 2">
    <name type="scientific">Rhodomicrobium udaipurense</name>
    <dbReference type="NCBI Taxonomy" id="1202716"/>
    <lineage>
        <taxon>Bacteria</taxon>
        <taxon>Pseudomonadati</taxon>
        <taxon>Pseudomonadota</taxon>
        <taxon>Alphaproteobacteria</taxon>
        <taxon>Hyphomicrobiales</taxon>
        <taxon>Hyphomicrobiaceae</taxon>
        <taxon>Rhodomicrobium</taxon>
    </lineage>
</organism>
<reference evidence="1 2" key="1">
    <citation type="submission" date="2020-12" db="EMBL/GenBank/DDBJ databases">
        <title>Revised draft genomes of Rhodomicrobium vannielii ATCC 17100 and Rhodomicrobium udaipurense JA643.</title>
        <authorList>
            <person name="Conners E.M."/>
            <person name="Davenport E.J."/>
            <person name="Bose A."/>
        </authorList>
    </citation>
    <scope>NUCLEOTIDE SEQUENCE [LARGE SCALE GENOMIC DNA]</scope>
    <source>
        <strain evidence="1 2">JA643</strain>
    </source>
</reference>
<evidence type="ECO:0000313" key="2">
    <source>
        <dbReference type="Proteomes" id="UP000623250"/>
    </source>
</evidence>
<sequence length="107" mass="12386">MERGLERGIETTQRSRIDLAEWRGRDVTRQYEFGESMVPEDRLRSSLERTEIFSAEHEGEKGEEGIVHIESFPTARDMMALGYAYAYGKGVTDRRTKNLRVRAMGTR</sequence>
<dbReference type="EMBL" id="JAEMUK010000015">
    <property type="protein sequence ID" value="MBJ7543593.1"/>
    <property type="molecule type" value="Genomic_DNA"/>
</dbReference>
<comment type="caution">
    <text evidence="1">The sequence shown here is derived from an EMBL/GenBank/DDBJ whole genome shotgun (WGS) entry which is preliminary data.</text>
</comment>
<evidence type="ECO:0000313" key="1">
    <source>
        <dbReference type="EMBL" id="MBJ7543593.1"/>
    </source>
</evidence>
<accession>A0A8I1GFF4</accession>
<protein>
    <submittedName>
        <fullName evidence="1">Uncharacterized protein</fullName>
    </submittedName>
</protein>
<name>A0A8I1GFF4_9HYPH</name>
<dbReference type="AlphaFoldDB" id="A0A8I1GFF4"/>
<gene>
    <name evidence="1" type="ORF">JDN41_08480</name>
</gene>
<keyword evidence="2" id="KW-1185">Reference proteome</keyword>